<gene>
    <name evidence="1" type="ORF">QYF61_020578</name>
</gene>
<accession>A0AAN7MIS8</accession>
<sequence>MTNPVAPGKPADLPEQGPAAFAEAFAETAEDTTVNHMLTWLDTADGEDTVSDAPGSPSLTAFLHELPDLLSMWQRSAAPRNLSEYVVEGSGPKERVVVAGLGDSEGTIPGVLDFPNSLASTAFLNELHNVSEYAADGDCPQDQAVVARLGDSEDTILTTNVPNLTAEVLDELPDLSKYVTEGGCTK</sequence>
<comment type="caution">
    <text evidence="1">The sequence shown here is derived from an EMBL/GenBank/DDBJ whole genome shotgun (WGS) entry which is preliminary data.</text>
</comment>
<evidence type="ECO:0000313" key="1">
    <source>
        <dbReference type="EMBL" id="KAK4806429.1"/>
    </source>
</evidence>
<dbReference type="AlphaFoldDB" id="A0AAN7MIS8"/>
<dbReference type="Proteomes" id="UP001333110">
    <property type="component" value="Unassembled WGS sequence"/>
</dbReference>
<proteinExistence type="predicted"/>
<keyword evidence="2" id="KW-1185">Reference proteome</keyword>
<evidence type="ECO:0000313" key="2">
    <source>
        <dbReference type="Proteomes" id="UP001333110"/>
    </source>
</evidence>
<reference evidence="1 2" key="1">
    <citation type="journal article" date="2023" name="J. Hered.">
        <title>Chromosome-level genome of the wood stork (Mycteria americana) provides insight into avian chromosome evolution.</title>
        <authorList>
            <person name="Flamio R. Jr."/>
            <person name="Ramstad K.M."/>
        </authorList>
    </citation>
    <scope>NUCLEOTIDE SEQUENCE [LARGE SCALE GENOMIC DNA]</scope>
    <source>
        <strain evidence="1">JAX WOST 10</strain>
    </source>
</reference>
<name>A0AAN7MIS8_MYCAM</name>
<organism evidence="1 2">
    <name type="scientific">Mycteria americana</name>
    <name type="common">Wood stork</name>
    <dbReference type="NCBI Taxonomy" id="33587"/>
    <lineage>
        <taxon>Eukaryota</taxon>
        <taxon>Metazoa</taxon>
        <taxon>Chordata</taxon>
        <taxon>Craniata</taxon>
        <taxon>Vertebrata</taxon>
        <taxon>Euteleostomi</taxon>
        <taxon>Archelosauria</taxon>
        <taxon>Archosauria</taxon>
        <taxon>Dinosauria</taxon>
        <taxon>Saurischia</taxon>
        <taxon>Theropoda</taxon>
        <taxon>Coelurosauria</taxon>
        <taxon>Aves</taxon>
        <taxon>Neognathae</taxon>
        <taxon>Neoaves</taxon>
        <taxon>Aequornithes</taxon>
        <taxon>Ciconiiformes</taxon>
        <taxon>Ciconiidae</taxon>
        <taxon>Mycteria</taxon>
    </lineage>
</organism>
<protein>
    <submittedName>
        <fullName evidence="1">Uncharacterized protein</fullName>
    </submittedName>
</protein>
<dbReference type="EMBL" id="JAUNZN010000040">
    <property type="protein sequence ID" value="KAK4806429.1"/>
    <property type="molecule type" value="Genomic_DNA"/>
</dbReference>